<reference evidence="3" key="1">
    <citation type="submission" date="2016-10" db="EMBL/GenBank/DDBJ databases">
        <authorList>
            <person name="Varghese N."/>
            <person name="Submissions S."/>
        </authorList>
    </citation>
    <scope>NUCLEOTIDE SEQUENCE [LARGE SCALE GENOMIC DNA]</scope>
    <source>
        <strain evidence="3">DSM 8415</strain>
    </source>
</reference>
<dbReference type="Pfam" id="PF01144">
    <property type="entry name" value="CoA_trans"/>
    <property type="match status" value="1"/>
</dbReference>
<dbReference type="InterPro" id="IPR004165">
    <property type="entry name" value="CoA_trans_fam_I"/>
</dbReference>
<dbReference type="GO" id="GO:0008410">
    <property type="term" value="F:CoA-transferase activity"/>
    <property type="evidence" value="ECO:0007669"/>
    <property type="project" value="InterPro"/>
</dbReference>
<keyword evidence="1 2" id="KW-0808">Transferase</keyword>
<evidence type="ECO:0000313" key="2">
    <source>
        <dbReference type="EMBL" id="SDC40765.1"/>
    </source>
</evidence>
<dbReference type="OrthoDB" id="9777193at2"/>
<dbReference type="PANTHER" id="PTHR13707:SF60">
    <property type="entry name" value="ACETATE COA-TRANSFERASE SUBUNIT ALPHA"/>
    <property type="match status" value="1"/>
</dbReference>
<proteinExistence type="predicted"/>
<dbReference type="AlphaFoldDB" id="A0A1G6LDB4"/>
<evidence type="ECO:0000313" key="3">
    <source>
        <dbReference type="Proteomes" id="UP000199411"/>
    </source>
</evidence>
<dbReference type="InterPro" id="IPR037171">
    <property type="entry name" value="NagB/RpiA_transferase-like"/>
</dbReference>
<dbReference type="Gene3D" id="3.30.30.40">
    <property type="match status" value="1"/>
</dbReference>
<protein>
    <submittedName>
        <fullName evidence="2">Glutaconate CoA-transferase subunit A</fullName>
    </submittedName>
</protein>
<dbReference type="RefSeq" id="WP_092128285.1">
    <property type="nucleotide sequence ID" value="NZ_FMYU01000005.1"/>
</dbReference>
<sequence length="327" mass="36899">MESIGELLGFHHPDEMREFFRKKSKKMTSKLTDLKQAVSLVKEGDYISIGGFGTVRIPTAFIHELLRAKKKNLIAACFTSNVDTDLLAAGKTFNKADASYIISFEALGAPKVLKKYFESGSIQLTEWSNGVMGWRYKAAAMGLSYLPVRSMLGTDTQKYSAAKEVTCPFTGMKYLAVPALYPDVAVIHVHAADIYGNSYIRGVLVADVDIAKASKKVIITTEKIVPTEFFRDNPQNTTILFYQVDAVVVTPYGSYPCNMPYEYFMDVDHLREFLKAAEDEKTFQEYLDKNIYNCNDFYEYLDNCGGIRRLEYLKDLESQIIIEGGLR</sequence>
<accession>A0A1G6LDB4</accession>
<dbReference type="Proteomes" id="UP000199411">
    <property type="component" value="Unassembled WGS sequence"/>
</dbReference>
<dbReference type="Gene3D" id="3.40.1080.10">
    <property type="entry name" value="Glutaconate Coenzyme A-transferase"/>
    <property type="match status" value="1"/>
</dbReference>
<dbReference type="SMART" id="SM00882">
    <property type="entry name" value="CoA_trans"/>
    <property type="match status" value="1"/>
</dbReference>
<dbReference type="EMBL" id="FMYU01000005">
    <property type="protein sequence ID" value="SDC40765.1"/>
    <property type="molecule type" value="Genomic_DNA"/>
</dbReference>
<dbReference type="PANTHER" id="PTHR13707">
    <property type="entry name" value="KETOACID-COENZYME A TRANSFERASE"/>
    <property type="match status" value="1"/>
</dbReference>
<keyword evidence="3" id="KW-1185">Reference proteome</keyword>
<name>A0A1G6LDB4_9BACT</name>
<organism evidence="2 3">
    <name type="scientific">Desulfurella multipotens</name>
    <dbReference type="NCBI Taxonomy" id="79269"/>
    <lineage>
        <taxon>Bacteria</taxon>
        <taxon>Pseudomonadati</taxon>
        <taxon>Campylobacterota</taxon>
        <taxon>Desulfurellia</taxon>
        <taxon>Desulfurellales</taxon>
        <taxon>Desulfurellaceae</taxon>
        <taxon>Desulfurella</taxon>
    </lineage>
</organism>
<dbReference type="SUPFAM" id="SSF100950">
    <property type="entry name" value="NagB/RpiA/CoA transferase-like"/>
    <property type="match status" value="1"/>
</dbReference>
<evidence type="ECO:0000256" key="1">
    <source>
        <dbReference type="ARBA" id="ARBA00022679"/>
    </source>
</evidence>
<gene>
    <name evidence="2" type="ORF">SAMN05660835_00774</name>
</gene>